<name>A0AAW5E4T4_9BACI</name>
<evidence type="ECO:0000313" key="2">
    <source>
        <dbReference type="Proteomes" id="UP001431131"/>
    </source>
</evidence>
<proteinExistence type="predicted"/>
<dbReference type="EMBL" id="JAKTTI010000020">
    <property type="protein sequence ID" value="MCH1626255.1"/>
    <property type="molecule type" value="Genomic_DNA"/>
</dbReference>
<accession>A0AAW5E4T4</accession>
<dbReference type="Proteomes" id="UP001431131">
    <property type="component" value="Unassembled WGS sequence"/>
</dbReference>
<dbReference type="RefSeq" id="WP_240256174.1">
    <property type="nucleotide sequence ID" value="NZ_JAKTTI010000020.1"/>
</dbReference>
<sequence length="334" mass="39291">MSTNEYMSAEEIGVQNHICLLPYGEDNETGIKNWTAEDLKPYQSYLMNGEAVDTMFNGFIFNQISGRKDHFLYPMYSDFGLLAEKRDWRISLKRLFFKGFNFDAIARNTKKGKKTDIWVTMPYPNLTQTKFGKVNGEILNFKEENSRLKAIKWWIKKFLNKWDNAQHLHEKLDFKGFVWPRASIDGNDEIFVKKVNAYVHENDLLSLWLQQYGSTGCVEWKEFGFDASCTNPNFYGKTGPDFKWIANATVFSRHYHTGFQILLGKGVLFKENHLFDYLNYGVYNEYMNKSLLVYQFPNQTLRHIYENHLNEYNSLYSFIQKTYTPVYPTAAFPS</sequence>
<gene>
    <name evidence="1" type="ORF">MJG50_13020</name>
</gene>
<organism evidence="1 2">
    <name type="scientific">Fredinandcohnia quinoae</name>
    <dbReference type="NCBI Taxonomy" id="2918902"/>
    <lineage>
        <taxon>Bacteria</taxon>
        <taxon>Bacillati</taxon>
        <taxon>Bacillota</taxon>
        <taxon>Bacilli</taxon>
        <taxon>Bacillales</taxon>
        <taxon>Bacillaceae</taxon>
        <taxon>Fredinandcohnia</taxon>
    </lineage>
</organism>
<dbReference type="InterPro" id="IPR032329">
    <property type="entry name" value="DUF4855"/>
</dbReference>
<protein>
    <submittedName>
        <fullName evidence="1">DUF4855 domain-containing protein</fullName>
    </submittedName>
</protein>
<evidence type="ECO:0000313" key="1">
    <source>
        <dbReference type="EMBL" id="MCH1626255.1"/>
    </source>
</evidence>
<comment type="caution">
    <text evidence="1">The sequence shown here is derived from an EMBL/GenBank/DDBJ whole genome shotgun (WGS) entry which is preliminary data.</text>
</comment>
<reference evidence="1" key="1">
    <citation type="submission" date="2022-02" db="EMBL/GenBank/DDBJ databases">
        <title>Fredinandcohnia quinoae sp. nov. isolated from Chenopodium quinoa seeds.</title>
        <authorList>
            <person name="Saati-Santamaria Z."/>
            <person name="Flores-Felix J.D."/>
            <person name="Igual J.M."/>
            <person name="Velazquez E."/>
            <person name="Garcia-Fraile P."/>
            <person name="Martinez-Molina E."/>
        </authorList>
    </citation>
    <scope>NUCLEOTIDE SEQUENCE</scope>
    <source>
        <strain evidence="1">SECRCQ15</strain>
    </source>
</reference>
<keyword evidence="2" id="KW-1185">Reference proteome</keyword>
<dbReference type="Pfam" id="PF16147">
    <property type="entry name" value="DUF4855"/>
    <property type="match status" value="1"/>
</dbReference>
<dbReference type="AlphaFoldDB" id="A0AAW5E4T4"/>